<evidence type="ECO:0000313" key="3">
    <source>
        <dbReference type="EMBL" id="QAA31540.1"/>
    </source>
</evidence>
<sequence>MLDKENLNENEQNEEVNVGEEVNTAKEEAVVEQSTEEIVDREEKVDHETDKPYKAGFFVRLVGNIMDQTIALAFAVILYFVFEKVLPLLGYEVIDKVGIFLIMYIVANVLCLTIIESTKLGTSVGKKILRIK</sequence>
<keyword evidence="2" id="KW-1133">Transmembrane helix</keyword>
<feature type="transmembrane region" description="Helical" evidence="2">
    <location>
        <begin position="97"/>
        <end position="115"/>
    </location>
</feature>
<dbReference type="EMBL" id="CP025746">
    <property type="protein sequence ID" value="QAA31540.1"/>
    <property type="molecule type" value="Genomic_DNA"/>
</dbReference>
<protein>
    <recommendedName>
        <fullName evidence="5">RDD family protein</fullName>
    </recommendedName>
</protein>
<evidence type="ECO:0000256" key="2">
    <source>
        <dbReference type="SAM" id="Phobius"/>
    </source>
</evidence>
<feature type="region of interest" description="Disordered" evidence="1">
    <location>
        <begin position="1"/>
        <end position="20"/>
    </location>
</feature>
<dbReference type="Proteomes" id="UP000286268">
    <property type="component" value="Chromosome"/>
</dbReference>
<keyword evidence="4" id="KW-1185">Reference proteome</keyword>
<dbReference type="OrthoDB" id="1938564at2"/>
<accession>A0A410DR81</accession>
<reference evidence="3 4" key="1">
    <citation type="submission" date="2018-01" db="EMBL/GenBank/DDBJ databases">
        <title>Genome Sequencing and Assembly of Anaerobacter polyendosporus strain CT4.</title>
        <authorList>
            <person name="Tachaapaikoon C."/>
            <person name="Sutheeworapong S."/>
            <person name="Jenjaroenpun P."/>
            <person name="Wongsurawat T."/>
            <person name="Nookeaw I."/>
            <person name="Cheawchanlertfa P."/>
            <person name="Kosugi A."/>
            <person name="Cheevadhanarak S."/>
            <person name="Ratanakhanokchai K."/>
        </authorList>
    </citation>
    <scope>NUCLEOTIDE SEQUENCE [LARGE SCALE GENOMIC DNA]</scope>
    <source>
        <strain evidence="3 4">CT4</strain>
    </source>
</reference>
<dbReference type="KEGG" id="cmah:C1I91_07745"/>
<name>A0A410DR81_9CLOT</name>
<dbReference type="RefSeq" id="WP_128212353.1">
    <property type="nucleotide sequence ID" value="NZ_CP025746.1"/>
</dbReference>
<organism evidence="3 4">
    <name type="scientific">Clostridium manihotivorum</name>
    <dbReference type="NCBI Taxonomy" id="2320868"/>
    <lineage>
        <taxon>Bacteria</taxon>
        <taxon>Bacillati</taxon>
        <taxon>Bacillota</taxon>
        <taxon>Clostridia</taxon>
        <taxon>Eubacteriales</taxon>
        <taxon>Clostridiaceae</taxon>
        <taxon>Clostridium</taxon>
    </lineage>
</organism>
<keyword evidence="2" id="KW-0472">Membrane</keyword>
<dbReference type="AlphaFoldDB" id="A0A410DR81"/>
<feature type="transmembrane region" description="Helical" evidence="2">
    <location>
        <begin position="61"/>
        <end position="82"/>
    </location>
</feature>
<evidence type="ECO:0000256" key="1">
    <source>
        <dbReference type="SAM" id="MobiDB-lite"/>
    </source>
</evidence>
<proteinExistence type="predicted"/>
<gene>
    <name evidence="3" type="ORF">C1I91_07745</name>
</gene>
<keyword evidence="2" id="KW-0812">Transmembrane</keyword>
<evidence type="ECO:0000313" key="4">
    <source>
        <dbReference type="Proteomes" id="UP000286268"/>
    </source>
</evidence>
<evidence type="ECO:0008006" key="5">
    <source>
        <dbReference type="Google" id="ProtNLM"/>
    </source>
</evidence>